<dbReference type="Proteomes" id="UP000027265">
    <property type="component" value="Unassembled WGS sequence"/>
</dbReference>
<dbReference type="AlphaFoldDB" id="A0A067Q291"/>
<accession>A0A067Q291</accession>
<protein>
    <recommendedName>
        <fullName evidence="1">Hemerythrin-like domain-containing protein</fullName>
    </recommendedName>
</protein>
<dbReference type="Pfam" id="PF01814">
    <property type="entry name" value="Hemerythrin"/>
    <property type="match status" value="1"/>
</dbReference>
<dbReference type="EMBL" id="KL197713">
    <property type="protein sequence ID" value="KDQ61079.1"/>
    <property type="molecule type" value="Genomic_DNA"/>
</dbReference>
<feature type="domain" description="Hemerythrin-like" evidence="1">
    <location>
        <begin position="10"/>
        <end position="124"/>
    </location>
</feature>
<keyword evidence="3" id="KW-1185">Reference proteome</keyword>
<evidence type="ECO:0000313" key="3">
    <source>
        <dbReference type="Proteomes" id="UP000027265"/>
    </source>
</evidence>
<gene>
    <name evidence="2" type="ORF">JAAARDRAFT_204844</name>
</gene>
<dbReference type="InParanoid" id="A0A067Q291"/>
<dbReference type="PANTHER" id="PTHR35585">
    <property type="entry name" value="HHE DOMAIN PROTEIN (AFU_ORTHOLOGUE AFUA_4G00730)"/>
    <property type="match status" value="1"/>
</dbReference>
<dbReference type="InterPro" id="IPR012312">
    <property type="entry name" value="Hemerythrin-like"/>
</dbReference>
<proteinExistence type="predicted"/>
<reference evidence="3" key="1">
    <citation type="journal article" date="2014" name="Proc. Natl. Acad. Sci. U.S.A.">
        <title>Extensive sampling of basidiomycete genomes demonstrates inadequacy of the white-rot/brown-rot paradigm for wood decay fungi.</title>
        <authorList>
            <person name="Riley R."/>
            <person name="Salamov A.A."/>
            <person name="Brown D.W."/>
            <person name="Nagy L.G."/>
            <person name="Floudas D."/>
            <person name="Held B.W."/>
            <person name="Levasseur A."/>
            <person name="Lombard V."/>
            <person name="Morin E."/>
            <person name="Otillar R."/>
            <person name="Lindquist E.A."/>
            <person name="Sun H."/>
            <person name="LaButti K.M."/>
            <person name="Schmutz J."/>
            <person name="Jabbour D."/>
            <person name="Luo H."/>
            <person name="Baker S.E."/>
            <person name="Pisabarro A.G."/>
            <person name="Walton J.D."/>
            <person name="Blanchette R.A."/>
            <person name="Henrissat B."/>
            <person name="Martin F."/>
            <person name="Cullen D."/>
            <person name="Hibbett D.S."/>
            <person name="Grigoriev I.V."/>
        </authorList>
    </citation>
    <scope>NUCLEOTIDE SEQUENCE [LARGE SCALE GENOMIC DNA]</scope>
    <source>
        <strain evidence="3">MUCL 33604</strain>
    </source>
</reference>
<dbReference type="HOGENOM" id="CLU_079417_1_0_1"/>
<dbReference type="PANTHER" id="PTHR35585:SF1">
    <property type="entry name" value="HHE DOMAIN PROTEIN (AFU_ORTHOLOGUE AFUA_4G00730)"/>
    <property type="match status" value="1"/>
</dbReference>
<name>A0A067Q291_9AGAM</name>
<evidence type="ECO:0000259" key="1">
    <source>
        <dbReference type="Pfam" id="PF01814"/>
    </source>
</evidence>
<dbReference type="OrthoDB" id="9983919at2759"/>
<sequence length="199" mass="22147">MATVQKKLDVTHEIKLDHDNVRDLWSRYQQATTRDNKAVLANTLIREMAVHGDAEEVSIYNDYARLGLPGTAEHNKEEHAEIKKLVYAADSASTKSEEYDEVLGRAVNAFLEHAGEEEGDQFGKIKEALDAEENHSLAVQFLQARKMVPTRPHPMAPQTGGVAQKTVGAWGAFHDKVVENLGGRSFADLKYEHPDVSLL</sequence>
<evidence type="ECO:0000313" key="2">
    <source>
        <dbReference type="EMBL" id="KDQ61079.1"/>
    </source>
</evidence>
<organism evidence="2 3">
    <name type="scientific">Jaapia argillacea MUCL 33604</name>
    <dbReference type="NCBI Taxonomy" id="933084"/>
    <lineage>
        <taxon>Eukaryota</taxon>
        <taxon>Fungi</taxon>
        <taxon>Dikarya</taxon>
        <taxon>Basidiomycota</taxon>
        <taxon>Agaricomycotina</taxon>
        <taxon>Agaricomycetes</taxon>
        <taxon>Agaricomycetidae</taxon>
        <taxon>Jaapiales</taxon>
        <taxon>Jaapiaceae</taxon>
        <taxon>Jaapia</taxon>
    </lineage>
</organism>
<dbReference type="STRING" id="933084.A0A067Q291"/>